<dbReference type="EMBL" id="FOLQ01000019">
    <property type="protein sequence ID" value="SFE76051.1"/>
    <property type="molecule type" value="Genomic_DNA"/>
</dbReference>
<dbReference type="SMART" id="SM00850">
    <property type="entry name" value="LytTR"/>
    <property type="match status" value="1"/>
</dbReference>
<dbReference type="Proteomes" id="UP000198598">
    <property type="component" value="Unassembled WGS sequence"/>
</dbReference>
<dbReference type="Pfam" id="PF04397">
    <property type="entry name" value="LytTR"/>
    <property type="match status" value="1"/>
</dbReference>
<protein>
    <submittedName>
        <fullName evidence="2">LytTr DNA-binding domain-containing protein</fullName>
    </submittedName>
</protein>
<proteinExistence type="predicted"/>
<keyword evidence="3" id="KW-1185">Reference proteome</keyword>
<gene>
    <name evidence="2" type="ORF">SAMN05216167_11923</name>
</gene>
<dbReference type="PROSITE" id="PS50930">
    <property type="entry name" value="HTH_LYTTR"/>
    <property type="match status" value="1"/>
</dbReference>
<dbReference type="Gene3D" id="2.40.50.1020">
    <property type="entry name" value="LytTr DNA-binding domain"/>
    <property type="match status" value="1"/>
</dbReference>
<reference evidence="2 3" key="1">
    <citation type="submission" date="2016-10" db="EMBL/GenBank/DDBJ databases">
        <authorList>
            <person name="de Groot N.N."/>
        </authorList>
    </citation>
    <scope>NUCLEOTIDE SEQUENCE [LARGE SCALE GENOMIC DNA]</scope>
    <source>
        <strain evidence="2 3">DSM 26130</strain>
    </source>
</reference>
<accession>A0A1I2D6D2</accession>
<dbReference type="InterPro" id="IPR007492">
    <property type="entry name" value="LytTR_DNA-bd_dom"/>
</dbReference>
<sequence length="135" mass="15295">MAHLVDKHANYLMKKLRLSPLKLTSADDVLIVYISGYGSYSRLHLKTGGTQLYPNPLVRYAKRLLHFIRIHKHYLINPSFVRSVTQLDTAHGFVTLESGEKLPIARRRLQPAKKALQAVLTGRSPIVTLSNHTLE</sequence>
<keyword evidence="2" id="KW-0238">DNA-binding</keyword>
<name>A0A1I2D6D2_9BACT</name>
<dbReference type="GO" id="GO:0003677">
    <property type="term" value="F:DNA binding"/>
    <property type="evidence" value="ECO:0007669"/>
    <property type="project" value="UniProtKB-KW"/>
</dbReference>
<dbReference type="OrthoDB" id="1116942at2"/>
<organism evidence="2 3">
    <name type="scientific">Spirosoma endophyticum</name>
    <dbReference type="NCBI Taxonomy" id="662367"/>
    <lineage>
        <taxon>Bacteria</taxon>
        <taxon>Pseudomonadati</taxon>
        <taxon>Bacteroidota</taxon>
        <taxon>Cytophagia</taxon>
        <taxon>Cytophagales</taxon>
        <taxon>Cytophagaceae</taxon>
        <taxon>Spirosoma</taxon>
    </lineage>
</organism>
<evidence type="ECO:0000313" key="3">
    <source>
        <dbReference type="Proteomes" id="UP000198598"/>
    </source>
</evidence>
<feature type="domain" description="HTH LytTR-type" evidence="1">
    <location>
        <begin position="23"/>
        <end position="118"/>
    </location>
</feature>
<evidence type="ECO:0000259" key="1">
    <source>
        <dbReference type="PROSITE" id="PS50930"/>
    </source>
</evidence>
<dbReference type="AlphaFoldDB" id="A0A1I2D6D2"/>
<evidence type="ECO:0000313" key="2">
    <source>
        <dbReference type="EMBL" id="SFE76051.1"/>
    </source>
</evidence>